<keyword evidence="17" id="KW-0449">Lipoprotein</keyword>
<dbReference type="FunFam" id="2.60.40.10:FF:000493">
    <property type="entry name" value="Coxsackievirus and adenovirus receptor homolog"/>
    <property type="match status" value="1"/>
</dbReference>
<keyword evidence="16" id="KW-0325">Glycoprotein</keyword>
<dbReference type="CDD" id="cd20960">
    <property type="entry name" value="IgV_CAR_like"/>
    <property type="match status" value="1"/>
</dbReference>
<dbReference type="AlphaFoldDB" id="A0A9J7GWX4"/>
<evidence type="ECO:0000256" key="24">
    <source>
        <dbReference type="SAM" id="Phobius"/>
    </source>
</evidence>
<keyword evidence="6 24" id="KW-0812">Transmembrane</keyword>
<evidence type="ECO:0000256" key="2">
    <source>
        <dbReference type="ARBA" id="ARBA00004536"/>
    </source>
</evidence>
<dbReference type="Gene3D" id="2.60.40.10">
    <property type="entry name" value="Immunoglobulins"/>
    <property type="match status" value="2"/>
</dbReference>
<reference evidence="27" key="3">
    <citation type="submission" date="2025-08" db="UniProtKB">
        <authorList>
            <consortium name="RefSeq"/>
        </authorList>
    </citation>
    <scope>IDENTIFICATION</scope>
    <source>
        <strain evidence="27">17A/GY</strain>
        <tissue evidence="27">Liver</tissue>
    </source>
</reference>
<evidence type="ECO:0000256" key="3">
    <source>
        <dbReference type="ARBA" id="ARBA00022427"/>
    </source>
</evidence>
<comment type="subcellular location">
    <subcellularLocation>
        <location evidence="19">Basolateral cell membrane</location>
        <topology evidence="19">Single-pass type I membrane protein</topology>
    </subcellularLocation>
    <subcellularLocation>
        <location evidence="2">Cell junction</location>
        <location evidence="2">Adherens junction</location>
    </subcellularLocation>
    <subcellularLocation>
        <location evidence="1">Cell junction</location>
        <location evidence="1">Tight junction</location>
    </subcellularLocation>
</comment>
<keyword evidence="7" id="KW-0732">Signal</keyword>
<evidence type="ECO:0000256" key="6">
    <source>
        <dbReference type="ARBA" id="ARBA00022692"/>
    </source>
</evidence>
<dbReference type="Proteomes" id="UP001108280">
    <property type="component" value="Chromosome 4"/>
</dbReference>
<evidence type="ECO:0000256" key="19">
    <source>
        <dbReference type="ARBA" id="ARBA00023768"/>
    </source>
</evidence>
<evidence type="ECO:0000313" key="27">
    <source>
        <dbReference type="RefSeq" id="XP_035299526.1"/>
    </source>
</evidence>
<keyword evidence="5" id="KW-0597">Phosphoprotein</keyword>
<evidence type="ECO:0000256" key="8">
    <source>
        <dbReference type="ARBA" id="ARBA00022737"/>
    </source>
</evidence>
<keyword evidence="11 24" id="KW-1133">Transmembrane helix</keyword>
<feature type="transmembrane region" description="Helical" evidence="24">
    <location>
        <begin position="492"/>
        <end position="513"/>
    </location>
</feature>
<dbReference type="InterPro" id="IPR052307">
    <property type="entry name" value="EJ_Adhesion_Regulator"/>
</dbReference>
<evidence type="ECO:0000256" key="7">
    <source>
        <dbReference type="ARBA" id="ARBA00022729"/>
    </source>
</evidence>
<feature type="domain" description="Ig-like" evidence="25">
    <location>
        <begin position="394"/>
        <end position="469"/>
    </location>
</feature>
<dbReference type="SMART" id="SM00406">
    <property type="entry name" value="IGv"/>
    <property type="match status" value="1"/>
</dbReference>
<evidence type="ECO:0000256" key="4">
    <source>
        <dbReference type="ARBA" id="ARBA00022475"/>
    </source>
</evidence>
<reference evidence="26" key="1">
    <citation type="journal article" date="2018" name="Biotechnol. Bioeng.">
        <title>A reference genome of the Chinese hamster based on a hybrid assembly strategy.</title>
        <authorList>
            <person name="Rupp O."/>
            <person name="MacDonald M.L."/>
            <person name="Li S."/>
            <person name="Dhiman H."/>
            <person name="Polson S."/>
            <person name="Griep S."/>
            <person name="Heffner K."/>
            <person name="Hernandez I."/>
            <person name="Brinkrolf K."/>
            <person name="Jadhav V."/>
            <person name="Samoudi M."/>
            <person name="Hao H."/>
            <person name="Kingham B."/>
            <person name="Goesmann A."/>
            <person name="Betenbaugh M.J."/>
            <person name="Lewis N.E."/>
            <person name="Borth N."/>
            <person name="Lee K.H."/>
        </authorList>
    </citation>
    <scope>NUCLEOTIDE SEQUENCE [LARGE SCALE GENOMIC DNA]</scope>
    <source>
        <strain evidence="26">17A/GY</strain>
    </source>
</reference>
<dbReference type="GO" id="GO:0005923">
    <property type="term" value="C:bicellular tight junction"/>
    <property type="evidence" value="ECO:0007669"/>
    <property type="project" value="UniProtKB-SubCell"/>
</dbReference>
<feature type="compositionally biased region" description="Polar residues" evidence="23">
    <location>
        <begin position="539"/>
        <end position="568"/>
    </location>
</feature>
<dbReference type="CTD" id="1525"/>
<dbReference type="OrthoDB" id="8902063at2759"/>
<evidence type="ECO:0000256" key="23">
    <source>
        <dbReference type="SAM" id="MobiDB-lite"/>
    </source>
</evidence>
<keyword evidence="3" id="KW-0796">Tight junction</keyword>
<evidence type="ECO:0000313" key="26">
    <source>
        <dbReference type="Proteomes" id="UP001108280"/>
    </source>
</evidence>
<keyword evidence="26" id="KW-1185">Reference proteome</keyword>
<sequence length="618" mass="66316">MATPGRQHCGLLPRGSGRLPEVTRSPAELGRGAEVPSLLPPPGATRQRTRLGSTDALGAFTCKLRPGGPPWRCYCASCFCAGLRVSGASLCPRSPAPAARGLPGTMGRGGRGRLNLGLRCGGGGGWAPTHRGDLTRPRAPAAGSVHLPREPRRGRGASARLRSGDRIARERWPGLVEQRAGRASRAGYPGGRLCFICPCLFPASALAVVSAGIPRFPASRLRAFRQAVLAIVLLPRLPESWDCGVLGVGLHTTISVFGSQLCAVFTKDVSRGLSITTPDQSIEKAKGETAYLPCKFTIGSEDQGPLDIEWLLSPSDNQKVDQVIILYSGDKIYDNYYPDLKGRVHFTSSDVTSGDASINVTNLQLSDIGTYQCKVKKAPGVANRKVLLTVLVKPSGTRCFVDGAEEIGNDFKLKCEPKEGSLPLRYEWQKLSDSQKMPTPWLAEMTSPVISVKNASSEYSGTYSCTVQNRVGSDQCMLRLDVVPPSNRAGTIAGAIIGTLLALVFIGAILFCCHRKRREEKYEKEVHHDIREDVPPPKSRTSTARSYIGSNHSSLGSMSPSNMEGYSKTQYNQVPSEDFERAPQSPTLAPAKVAAPNLSRMGAVPVMIPAQSKDGSIV</sequence>
<proteinExistence type="predicted"/>
<keyword evidence="12 24" id="KW-0472">Membrane</keyword>
<evidence type="ECO:0000259" key="25">
    <source>
        <dbReference type="PROSITE" id="PS50835"/>
    </source>
</evidence>
<feature type="region of interest" description="Disordered" evidence="23">
    <location>
        <begin position="1"/>
        <end position="49"/>
    </location>
</feature>
<evidence type="ECO:0000256" key="21">
    <source>
        <dbReference type="ARBA" id="ARBA00064107"/>
    </source>
</evidence>
<dbReference type="InterPro" id="IPR003599">
    <property type="entry name" value="Ig_sub"/>
</dbReference>
<dbReference type="Pfam" id="PF07686">
    <property type="entry name" value="V-set"/>
    <property type="match status" value="1"/>
</dbReference>
<feature type="domain" description="Ig-like" evidence="25">
    <location>
        <begin position="286"/>
        <end position="389"/>
    </location>
</feature>
<protein>
    <recommendedName>
        <fullName evidence="22">Coxsackievirus and adenovirus receptor homolog</fullName>
    </recommendedName>
</protein>
<feature type="region of interest" description="Disordered" evidence="23">
    <location>
        <begin position="129"/>
        <end position="161"/>
    </location>
</feature>
<dbReference type="RefSeq" id="XP_035299526.1">
    <property type="nucleotide sequence ID" value="XM_035443635.1"/>
</dbReference>
<dbReference type="GO" id="GO:0034109">
    <property type="term" value="P:homotypic cell-cell adhesion"/>
    <property type="evidence" value="ECO:0007669"/>
    <property type="project" value="TreeGrafter"/>
</dbReference>
<dbReference type="GO" id="GO:0016323">
    <property type="term" value="C:basolateral plasma membrane"/>
    <property type="evidence" value="ECO:0007669"/>
    <property type="project" value="UniProtKB-SubCell"/>
</dbReference>
<keyword evidence="18" id="KW-0393">Immunoglobulin domain</keyword>
<comment type="function">
    <text evidence="20">Component of the epithelial apical junction complex that may function as a homophilic cell adhesion molecule and is essential for tight junction integrity. Also involved in transepithelial migration of leukocytes through adhesive interactions with JAML a transmembrane protein of the plasma membrane of leukocytes. The interaction between both receptors also mediates the activation of gamma-delta T-cells, a subpopulation of T-cells residing in epithelia and involved in tissue homeostasis and repair. Upon epithelial CXADR-binding, JAML induces downstream cell signaling events in gamma-delta T-cells through PI3-kinase and MAP kinases. It results in proliferation and production of cytokines and growth factors by T-cells that in turn stimulate epithelial tissues repair.</text>
</comment>
<dbReference type="KEGG" id="cge:100755073"/>
<accession>A0A9J7GWX4</accession>
<evidence type="ECO:0000256" key="11">
    <source>
        <dbReference type="ARBA" id="ARBA00022989"/>
    </source>
</evidence>
<dbReference type="FunFam" id="2.60.40.10:FF:000095">
    <property type="entry name" value="immunoglobulin superfamily member 11 isoform X1"/>
    <property type="match status" value="1"/>
</dbReference>
<evidence type="ECO:0000256" key="17">
    <source>
        <dbReference type="ARBA" id="ARBA00023288"/>
    </source>
</evidence>
<keyword evidence="4" id="KW-1003">Cell membrane</keyword>
<evidence type="ECO:0000256" key="16">
    <source>
        <dbReference type="ARBA" id="ARBA00023180"/>
    </source>
</evidence>
<feature type="region of interest" description="Disordered" evidence="23">
    <location>
        <begin position="522"/>
        <end position="568"/>
    </location>
</feature>
<dbReference type="InterPro" id="IPR013783">
    <property type="entry name" value="Ig-like_fold"/>
</dbReference>
<dbReference type="PROSITE" id="PS50835">
    <property type="entry name" value="IG_LIKE"/>
    <property type="match status" value="2"/>
</dbReference>
<dbReference type="SMART" id="SM00408">
    <property type="entry name" value="IGc2"/>
    <property type="match status" value="2"/>
</dbReference>
<evidence type="ECO:0000256" key="10">
    <source>
        <dbReference type="ARBA" id="ARBA00022949"/>
    </source>
</evidence>
<evidence type="ECO:0000256" key="9">
    <source>
        <dbReference type="ARBA" id="ARBA00022889"/>
    </source>
</evidence>
<evidence type="ECO:0000256" key="1">
    <source>
        <dbReference type="ARBA" id="ARBA00004435"/>
    </source>
</evidence>
<dbReference type="PANTHER" id="PTHR44468:SF3">
    <property type="entry name" value="COXSACKIEVIRUS AND ADENOVIRUS RECEPTOR"/>
    <property type="match status" value="1"/>
</dbReference>
<evidence type="ECO:0000256" key="12">
    <source>
        <dbReference type="ARBA" id="ARBA00023136"/>
    </source>
</evidence>
<comment type="subunit">
    <text evidence="21">Monomer. May form homodimer. Interacts with LNX, MAGI1, DLG4, PRKCABP, TJP1 and CTNNB1. Interacts with MPDZ; recruits MPDZ to intercellular contact sites. Interacts with JAML (homodimeric form).</text>
</comment>
<dbReference type="GeneID" id="100755073"/>
<name>A0A9J7GWX4_CRIGR</name>
<feature type="compositionally biased region" description="Basic and acidic residues" evidence="23">
    <location>
        <begin position="522"/>
        <end position="535"/>
    </location>
</feature>
<evidence type="ECO:0000256" key="15">
    <source>
        <dbReference type="ARBA" id="ARBA00023170"/>
    </source>
</evidence>
<dbReference type="SMART" id="SM00409">
    <property type="entry name" value="IG"/>
    <property type="match status" value="2"/>
</dbReference>
<organism evidence="26 27">
    <name type="scientific">Cricetulus griseus</name>
    <name type="common">Chinese hamster</name>
    <name type="synonym">Cricetulus barabensis griseus</name>
    <dbReference type="NCBI Taxonomy" id="10029"/>
    <lineage>
        <taxon>Eukaryota</taxon>
        <taxon>Metazoa</taxon>
        <taxon>Chordata</taxon>
        <taxon>Craniata</taxon>
        <taxon>Vertebrata</taxon>
        <taxon>Euteleostomi</taxon>
        <taxon>Mammalia</taxon>
        <taxon>Eutheria</taxon>
        <taxon>Euarchontoglires</taxon>
        <taxon>Glires</taxon>
        <taxon>Rodentia</taxon>
        <taxon>Myomorpha</taxon>
        <taxon>Muroidea</taxon>
        <taxon>Cricetidae</taxon>
        <taxon>Cricetinae</taxon>
        <taxon>Cricetulus</taxon>
    </lineage>
</organism>
<keyword evidence="14" id="KW-1015">Disulfide bond</keyword>
<keyword evidence="9" id="KW-0130">Cell adhesion</keyword>
<dbReference type="GO" id="GO:0050839">
    <property type="term" value="F:cell adhesion molecule binding"/>
    <property type="evidence" value="ECO:0007669"/>
    <property type="project" value="TreeGrafter"/>
</dbReference>
<evidence type="ECO:0000256" key="20">
    <source>
        <dbReference type="ARBA" id="ARBA00037445"/>
    </source>
</evidence>
<keyword evidence="10" id="KW-0965">Cell junction</keyword>
<keyword evidence="15 27" id="KW-0675">Receptor</keyword>
<keyword evidence="8" id="KW-0677">Repeat</keyword>
<gene>
    <name evidence="27" type="primary">Cxadr</name>
</gene>
<evidence type="ECO:0000256" key="22">
    <source>
        <dbReference type="ARBA" id="ARBA00071772"/>
    </source>
</evidence>
<dbReference type="PANTHER" id="PTHR44468">
    <property type="entry name" value="COXSACKIEVIRUS AND ADENOVIRUS RECEPTOR-RELATED"/>
    <property type="match status" value="1"/>
</dbReference>
<dbReference type="InterPro" id="IPR007110">
    <property type="entry name" value="Ig-like_dom"/>
</dbReference>
<evidence type="ECO:0000256" key="13">
    <source>
        <dbReference type="ARBA" id="ARBA00023139"/>
    </source>
</evidence>
<dbReference type="InterPro" id="IPR003598">
    <property type="entry name" value="Ig_sub2"/>
</dbReference>
<dbReference type="InterPro" id="IPR013106">
    <property type="entry name" value="Ig_V-set"/>
</dbReference>
<reference evidence="26" key="2">
    <citation type="journal article" date="2020" name="Biotechnol. Bioeng.">
        <title>Chromosome-scale scaffolds for the Chinese hamster reference genome assembly to facilitate the study of the CHO epigenome.</title>
        <authorList>
            <person name="Hilliard W."/>
            <person name="MacDonald M."/>
            <person name="Lee K.H."/>
        </authorList>
    </citation>
    <scope>NUCLEOTIDE SEQUENCE [LARGE SCALE GENOMIC DNA]</scope>
    <source>
        <strain evidence="26">17A/GY</strain>
    </source>
</reference>
<evidence type="ECO:0000256" key="14">
    <source>
        <dbReference type="ARBA" id="ARBA00023157"/>
    </source>
</evidence>
<evidence type="ECO:0000256" key="5">
    <source>
        <dbReference type="ARBA" id="ARBA00022553"/>
    </source>
</evidence>
<dbReference type="SUPFAM" id="SSF48726">
    <property type="entry name" value="Immunoglobulin"/>
    <property type="match status" value="2"/>
</dbReference>
<dbReference type="GO" id="GO:0014704">
    <property type="term" value="C:intercalated disc"/>
    <property type="evidence" value="ECO:0007669"/>
    <property type="project" value="TreeGrafter"/>
</dbReference>
<dbReference type="InterPro" id="IPR036179">
    <property type="entry name" value="Ig-like_dom_sf"/>
</dbReference>
<evidence type="ECO:0000256" key="18">
    <source>
        <dbReference type="ARBA" id="ARBA00023319"/>
    </source>
</evidence>
<dbReference type="GO" id="GO:0005912">
    <property type="term" value="C:adherens junction"/>
    <property type="evidence" value="ECO:0007669"/>
    <property type="project" value="UniProtKB-SubCell"/>
</dbReference>
<keyword evidence="13" id="KW-0564">Palmitate</keyword>